<dbReference type="RefSeq" id="WP_184504364.1">
    <property type="nucleotide sequence ID" value="NZ_JACHBT010000004.1"/>
</dbReference>
<evidence type="ECO:0000313" key="6">
    <source>
        <dbReference type="Proteomes" id="UP000522313"/>
    </source>
</evidence>
<dbReference type="GO" id="GO:0046677">
    <property type="term" value="P:response to antibiotic"/>
    <property type="evidence" value="ECO:0007669"/>
    <property type="project" value="InterPro"/>
</dbReference>
<dbReference type="EMBL" id="JACHBT010000004">
    <property type="protein sequence ID" value="MBB6504032.1"/>
    <property type="molecule type" value="Genomic_DNA"/>
</dbReference>
<reference evidence="5 6" key="1">
    <citation type="submission" date="2020-08" db="EMBL/GenBank/DDBJ databases">
        <title>The Agave Microbiome: Exploring the role of microbial communities in plant adaptations to desert environments.</title>
        <authorList>
            <person name="Partida-Martinez L.P."/>
        </authorList>
    </citation>
    <scope>NUCLEOTIDE SEQUENCE [LARGE SCALE GENOMIC DNA]</scope>
    <source>
        <strain evidence="5 6">AS3.13</strain>
    </source>
</reference>
<accession>A0A7X0MLW0</accession>
<dbReference type="Pfam" id="PF13354">
    <property type="entry name" value="Beta-lactamase2"/>
    <property type="match status" value="1"/>
</dbReference>
<evidence type="ECO:0000256" key="2">
    <source>
        <dbReference type="ARBA" id="ARBA00009009"/>
    </source>
</evidence>
<gene>
    <name evidence="5" type="ORF">F4693_000990</name>
</gene>
<organism evidence="5 6">
    <name type="scientific">Sphingomonas endophytica</name>
    <dbReference type="NCBI Taxonomy" id="869719"/>
    <lineage>
        <taxon>Bacteria</taxon>
        <taxon>Pseudomonadati</taxon>
        <taxon>Pseudomonadota</taxon>
        <taxon>Alphaproteobacteria</taxon>
        <taxon>Sphingomonadales</taxon>
        <taxon>Sphingomonadaceae</taxon>
        <taxon>Sphingomonas</taxon>
    </lineage>
</organism>
<reference evidence="5 6" key="2">
    <citation type="submission" date="2020-08" db="EMBL/GenBank/DDBJ databases">
        <authorList>
            <person name="Partida-Martinez L."/>
            <person name="Huntemann M."/>
            <person name="Clum A."/>
            <person name="Wang J."/>
            <person name="Palaniappan K."/>
            <person name="Ritter S."/>
            <person name="Chen I.-M."/>
            <person name="Stamatis D."/>
            <person name="Reddy T."/>
            <person name="O'Malley R."/>
            <person name="Daum C."/>
            <person name="Shapiro N."/>
            <person name="Ivanova N."/>
            <person name="Kyrpides N."/>
            <person name="Woyke T."/>
        </authorList>
    </citation>
    <scope>NUCLEOTIDE SEQUENCE [LARGE SCALE GENOMIC DNA]</scope>
    <source>
        <strain evidence="5 6">AS3.13</strain>
    </source>
</reference>
<evidence type="ECO:0000313" key="5">
    <source>
        <dbReference type="EMBL" id="MBB6504032.1"/>
    </source>
</evidence>
<dbReference type="PANTHER" id="PTHR35333">
    <property type="entry name" value="BETA-LACTAMASE"/>
    <property type="match status" value="1"/>
</dbReference>
<protein>
    <recommendedName>
        <fullName evidence="3">beta-lactamase</fullName>
        <ecNumber evidence="3">3.5.2.6</ecNumber>
    </recommendedName>
</protein>
<dbReference type="NCBIfam" id="NF033103">
    <property type="entry name" value="bla_class_A"/>
    <property type="match status" value="1"/>
</dbReference>
<keyword evidence="5" id="KW-0378">Hydrolase</keyword>
<dbReference type="InterPro" id="IPR000871">
    <property type="entry name" value="Beta-lactam_class-A"/>
</dbReference>
<dbReference type="Gene3D" id="3.40.710.10">
    <property type="entry name" value="DD-peptidase/beta-lactamase superfamily"/>
    <property type="match status" value="1"/>
</dbReference>
<dbReference type="GO" id="GO:0030655">
    <property type="term" value="P:beta-lactam antibiotic catabolic process"/>
    <property type="evidence" value="ECO:0007669"/>
    <property type="project" value="InterPro"/>
</dbReference>
<dbReference type="PRINTS" id="PR00118">
    <property type="entry name" value="BLACTAMASEA"/>
</dbReference>
<proteinExistence type="inferred from homology"/>
<dbReference type="InterPro" id="IPR045155">
    <property type="entry name" value="Beta-lactam_cat"/>
</dbReference>
<dbReference type="GO" id="GO:0008800">
    <property type="term" value="F:beta-lactamase activity"/>
    <property type="evidence" value="ECO:0007669"/>
    <property type="project" value="UniProtKB-EC"/>
</dbReference>
<sequence>MSSPIHRRHLFVGGAVALIGAAPGQEPVTEALRTLERRSGGRLGVGIVDTARGTSAGWRQHERFTQASSVKLSLAAMILAEAERGRLALTDVLRWPRDDLLPHSPVTAAATAGSLPIRDLARAAVVTSDNTAANVLLRRIGGPARLTAFWRSTGDRISRLDRYEPALNVTPPGTSLDTTTPAAMAATVGRLLRGKVLQPAARTLLGEWMIAAATGRQRLRAGFPSDWRAGDKTGTGGAAGHPIFVDLAFGASPGRAPLIVTAYFEPPAAMASAEAEAVLAAVGRIAAGSAE</sequence>
<name>A0A7X0MLW0_9SPHN</name>
<dbReference type="EC" id="3.5.2.6" evidence="3"/>
<feature type="domain" description="Beta-lactamase class A catalytic" evidence="4">
    <location>
        <begin position="45"/>
        <end position="237"/>
    </location>
</feature>
<comment type="catalytic activity">
    <reaction evidence="1">
        <text>a beta-lactam + H2O = a substituted beta-amino acid</text>
        <dbReference type="Rhea" id="RHEA:20401"/>
        <dbReference type="ChEBI" id="CHEBI:15377"/>
        <dbReference type="ChEBI" id="CHEBI:35627"/>
        <dbReference type="ChEBI" id="CHEBI:140347"/>
        <dbReference type="EC" id="3.5.2.6"/>
    </reaction>
</comment>
<dbReference type="InterPro" id="IPR012338">
    <property type="entry name" value="Beta-lactam/transpept-like"/>
</dbReference>
<comment type="similarity">
    <text evidence="2">Belongs to the class-A beta-lactamase family.</text>
</comment>
<comment type="caution">
    <text evidence="5">The sequence shown here is derived from an EMBL/GenBank/DDBJ whole genome shotgun (WGS) entry which is preliminary data.</text>
</comment>
<evidence type="ECO:0000256" key="1">
    <source>
        <dbReference type="ARBA" id="ARBA00001526"/>
    </source>
</evidence>
<evidence type="ECO:0000259" key="4">
    <source>
        <dbReference type="Pfam" id="PF13354"/>
    </source>
</evidence>
<dbReference type="AlphaFoldDB" id="A0A7X0MLW0"/>
<dbReference type="SUPFAM" id="SSF56601">
    <property type="entry name" value="beta-lactamase/transpeptidase-like"/>
    <property type="match status" value="1"/>
</dbReference>
<dbReference type="PANTHER" id="PTHR35333:SF3">
    <property type="entry name" value="BETA-LACTAMASE-TYPE TRANSPEPTIDASE FOLD CONTAINING PROTEIN"/>
    <property type="match status" value="1"/>
</dbReference>
<evidence type="ECO:0000256" key="3">
    <source>
        <dbReference type="ARBA" id="ARBA00012865"/>
    </source>
</evidence>
<dbReference type="Proteomes" id="UP000522313">
    <property type="component" value="Unassembled WGS sequence"/>
</dbReference>